<dbReference type="EMBL" id="FNBP01000002">
    <property type="protein sequence ID" value="SDF49056.1"/>
    <property type="molecule type" value="Genomic_DNA"/>
</dbReference>
<keyword evidence="2" id="KW-1185">Reference proteome</keyword>
<organism evidence="1 2">
    <name type="scientific">Sulfitobacter delicatus</name>
    <dbReference type="NCBI Taxonomy" id="218672"/>
    <lineage>
        <taxon>Bacteria</taxon>
        <taxon>Pseudomonadati</taxon>
        <taxon>Pseudomonadota</taxon>
        <taxon>Alphaproteobacteria</taxon>
        <taxon>Rhodobacterales</taxon>
        <taxon>Roseobacteraceae</taxon>
        <taxon>Sulfitobacter</taxon>
    </lineage>
</organism>
<name>A0A1G7LI45_9RHOB</name>
<dbReference type="Proteomes" id="UP000199399">
    <property type="component" value="Unassembled WGS sequence"/>
</dbReference>
<dbReference type="AlphaFoldDB" id="A0A1G7LI45"/>
<dbReference type="Pfam" id="PF13704">
    <property type="entry name" value="Glyco_tranf_2_4"/>
    <property type="match status" value="1"/>
</dbReference>
<evidence type="ECO:0000313" key="1">
    <source>
        <dbReference type="EMBL" id="SDF49056.1"/>
    </source>
</evidence>
<sequence>MKSPSHLFRRLRQRLHDARRRRRFARALTHLHGPKQLDVASGDVVLIALVRNGRYYLDAFFAHYRAMGVKHFVFIDNGSTDGTIERIKAEPGTVIDQCDLPLAQYEDLIRQYPAQTYAQNRWCLYVDMDEMLDFEGRTRIGIQGLVQYLEEQGHTALMAQMLEMFPKGSLSDAAGLSYEEVLRAFIYFDISTLRKLDYHSDQIPFAALLANNQLSDDAVQFIFGGVRGKVFGEDCCLTKHPLIFNGPKVTPAPHPHLSCGVEVSDVTAVIKHYKFANDPAARDAASLSAGDLAHGEDARRLAVVSQNPDVSLFSLDARRWNRVELLYRAGFLVPSERYSAHVAAWQAEGAA</sequence>
<reference evidence="2" key="1">
    <citation type="submission" date="2016-10" db="EMBL/GenBank/DDBJ databases">
        <authorList>
            <person name="Varghese N."/>
            <person name="Submissions S."/>
        </authorList>
    </citation>
    <scope>NUCLEOTIDE SEQUENCE [LARGE SCALE GENOMIC DNA]</scope>
    <source>
        <strain evidence="2">DSM 16477</strain>
    </source>
</reference>
<gene>
    <name evidence="1" type="ORF">SAMN04489759_102307</name>
</gene>
<proteinExistence type="predicted"/>
<dbReference type="GO" id="GO:0016740">
    <property type="term" value="F:transferase activity"/>
    <property type="evidence" value="ECO:0007669"/>
    <property type="project" value="UniProtKB-KW"/>
</dbReference>
<dbReference type="OrthoDB" id="928930at2"/>
<dbReference type="RefSeq" id="WP_093739713.1">
    <property type="nucleotide sequence ID" value="NZ_FNBP01000002.1"/>
</dbReference>
<evidence type="ECO:0000313" key="2">
    <source>
        <dbReference type="Proteomes" id="UP000199399"/>
    </source>
</evidence>
<accession>A0A1G7LI45</accession>
<protein>
    <submittedName>
        <fullName evidence="1">Glycosyl transferase family 2</fullName>
    </submittedName>
</protein>
<keyword evidence="1" id="KW-0808">Transferase</keyword>
<dbReference type="STRING" id="218672.SAMN04489759_102307"/>